<comment type="caution">
    <text evidence="6">The sequence shown here is derived from an EMBL/GenBank/DDBJ whole genome shotgun (WGS) entry which is preliminary data.</text>
</comment>
<dbReference type="InterPro" id="IPR036259">
    <property type="entry name" value="MFS_trans_sf"/>
</dbReference>
<dbReference type="PANTHER" id="PTHR11360">
    <property type="entry name" value="MONOCARBOXYLATE TRANSPORTER"/>
    <property type="match status" value="1"/>
</dbReference>
<dbReference type="Proteomes" id="UP000297814">
    <property type="component" value="Unassembled WGS sequence"/>
</dbReference>
<dbReference type="Gene3D" id="1.20.1250.20">
    <property type="entry name" value="MFS general substrate transporter like domains"/>
    <property type="match status" value="2"/>
</dbReference>
<name>A0A4Z1GRM5_9HELO</name>
<accession>A0A4Z1GRM5</accession>
<keyword evidence="5" id="KW-0812">Transmembrane</keyword>
<feature type="transmembrane region" description="Helical" evidence="5">
    <location>
        <begin position="1216"/>
        <end position="1237"/>
    </location>
</feature>
<dbReference type="PROSITE" id="PS50297">
    <property type="entry name" value="ANK_REP_REGION"/>
    <property type="match status" value="3"/>
</dbReference>
<evidence type="ECO:0000313" key="7">
    <source>
        <dbReference type="Proteomes" id="UP000297814"/>
    </source>
</evidence>
<feature type="transmembrane region" description="Helical" evidence="5">
    <location>
        <begin position="1109"/>
        <end position="1130"/>
    </location>
</feature>
<dbReference type="InterPro" id="IPR011701">
    <property type="entry name" value="MFS"/>
</dbReference>
<evidence type="ECO:0000256" key="3">
    <source>
        <dbReference type="PROSITE-ProRule" id="PRU00023"/>
    </source>
</evidence>
<keyword evidence="5" id="KW-0472">Membrane</keyword>
<sequence>MDWIPTARQYNVEIKPDKWEARLAFFFESIETKVDILGNLNYSSKPASLEQPEGLRGRKRKSKLRQFLSQIPDRSPSQPSSSFPEGSQLLFSKVDVLDLPTSRISFGRGRLKRRERRKNGNTCGKLEDKIRVNEPRRLTIGETSKSISVLESSIIQSTGKWQYFKIIEANFVQGNELVIGFEFPDKDSDSLDSNSTKYQYPDGAKAPGGKAIKDKLSVEWFIDESQKQVDPYSLDFWCKDRSTFRQVNETRRRHNSDGTEYEGGEGKNRHAKKEFRDSIYFFRNDPVVYPDYDLGSRAFASLLHIAALFGFHSAVVALINHGFDINAISRETIIATPLLCALYRGHSNIAELLIENGASCQPAFLWSTVELPGFAPPSPLHYLVYIDESGDATKLAELLIKNGADINYKCLLQNLPHCNFLEAWTPGDSVTPLRWAIIYEKPQLVRTVLALGAKFARETFVMPSIVEIGGDIKRVEGSLLLETPCTNVEILEMFFARAKVPGISSVLSQTPLGLLICEYDGPQRRLRRGFECGEKIRKALSLCLQLQPGSEDAALYEAVRFGHVDTVRYFLGKFESNVQSQNRGLTYLHTAVLYGHIGMVEFLLSEGAEAHIRTDKRQLTCYHLLMMRPRDEETLRRTLELLSNCKPAIEVDAKEMTSSLTALHMAVRNKNLYGVKWLLEMGADKKIPVTDQLELLSTGIRGYLGQVKDCPRPFTDQLTILREALAKYIQDGYYKSQYIAALLDTILAKYDGILSLEDLIIDGGSSVSLLHLLSIVPFPTPERSVHAWSRFITDDSDDEDTPIVSNLECLSLLQKVLDRTPVPPTNTRDLHGDTPLHYACAACEIYAIEALLSAGADPHAQNNFGLRPIEVGYPIFRQREVKENQTKEAVVHEGYTLGMKRAFDVFENRGCVVDERLKSLALAWGVLREGYATEERGLGLKRMDDLKEKNVDEKDKKDKKDKKRDKNDNVDEEEDVDKYGATASRGIATSQEDITHDRESFTLDTTYPDIDPRQIESTHKRASVLIGFAMNYGVLQEYYSTNWTLQGNLAITGIIGTTSNGVMYLSMPFLFLLFTKRWARYRQTAALAGALLACLSFVLSAWSTQVWHLVVTQGILSSFGCALIYSPTTLSLGEWYSTHNRAVAYGIILSCKNIVGSACPFLLRVLLDNYGFRTTLRIWAALLIGTSIPAIYLIPTHPSNLSSPHQRTRKIPWEFLHHRTFWIYIIAIILQSSGYGIPQTYLNTYAHDVTLLSQTTATLLLTLFNIPGVLSSFFFGYLSDNKRFPLSATTVTSISALASALSAFLFWGLTSQGSMALLVLFSLTFGFFAGGYSATWGGILKEMEREAAERNEPIDTGVLYGLLNGARGIGYVSGGLAGVPLLKAGSVGAGLGHFGYGTSYGPLIIFTGLSSVFGGWGLVWKWKTWFHFS</sequence>
<dbReference type="Gene3D" id="1.25.40.20">
    <property type="entry name" value="Ankyrin repeat-containing domain"/>
    <property type="match status" value="3"/>
</dbReference>
<dbReference type="Pfam" id="PF07690">
    <property type="entry name" value="MFS_1"/>
    <property type="match status" value="1"/>
</dbReference>
<dbReference type="GO" id="GO:0016020">
    <property type="term" value="C:membrane"/>
    <property type="evidence" value="ECO:0007669"/>
    <property type="project" value="UniProtKB-SubCell"/>
</dbReference>
<keyword evidence="5" id="KW-1133">Transmembrane helix</keyword>
<feature type="transmembrane region" description="Helical" evidence="5">
    <location>
        <begin position="1049"/>
        <end position="1073"/>
    </location>
</feature>
<feature type="transmembrane region" description="Helical" evidence="5">
    <location>
        <begin position="1357"/>
        <end position="1379"/>
    </location>
</feature>
<dbReference type="PANTHER" id="PTHR11360:SF156">
    <property type="entry name" value="MONOCARBOXYLATE TRANSPORTER, PUTATIVE (AFU_ORTHOLOGUE AFUA_4G14260)-RELATED"/>
    <property type="match status" value="1"/>
</dbReference>
<dbReference type="EMBL" id="PQXK01000051">
    <property type="protein sequence ID" value="TGO39576.1"/>
    <property type="molecule type" value="Genomic_DNA"/>
</dbReference>
<evidence type="ECO:0000256" key="4">
    <source>
        <dbReference type="SAM" id="MobiDB-lite"/>
    </source>
</evidence>
<dbReference type="Pfam" id="PF12796">
    <property type="entry name" value="Ank_2"/>
    <property type="match status" value="2"/>
</dbReference>
<feature type="transmembrane region" description="Helical" evidence="5">
    <location>
        <begin position="1399"/>
        <end position="1420"/>
    </location>
</feature>
<dbReference type="InterPro" id="IPR002110">
    <property type="entry name" value="Ankyrin_rpt"/>
</dbReference>
<feature type="region of interest" description="Disordered" evidence="4">
    <location>
        <begin position="950"/>
        <end position="982"/>
    </location>
</feature>
<feature type="repeat" description="ANK" evidence="3">
    <location>
        <begin position="658"/>
        <end position="684"/>
    </location>
</feature>
<feature type="transmembrane region" description="Helical" evidence="5">
    <location>
        <begin position="1290"/>
        <end position="1309"/>
    </location>
</feature>
<feature type="transmembrane region" description="Helical" evidence="5">
    <location>
        <begin position="1085"/>
        <end position="1103"/>
    </location>
</feature>
<protein>
    <recommendedName>
        <fullName evidence="8">Major facilitator superfamily (MFS) profile domain-containing protein</fullName>
    </recommendedName>
</protein>
<reference evidence="6 7" key="1">
    <citation type="submission" date="2017-12" db="EMBL/GenBank/DDBJ databases">
        <title>Comparative genomics of Botrytis spp.</title>
        <authorList>
            <person name="Valero-Jimenez C.A."/>
            <person name="Tapia P."/>
            <person name="Veloso J."/>
            <person name="Silva-Moreno E."/>
            <person name="Staats M."/>
            <person name="Valdes J.H."/>
            <person name="Van Kan J.A.L."/>
        </authorList>
    </citation>
    <scope>NUCLEOTIDE SEQUENCE [LARGE SCALE GENOMIC DNA]</scope>
    <source>
        <strain evidence="6 7">Bh0001</strain>
    </source>
</reference>
<dbReference type="InterPro" id="IPR050327">
    <property type="entry name" value="Proton-linked_MCT"/>
</dbReference>
<evidence type="ECO:0000256" key="2">
    <source>
        <dbReference type="ARBA" id="ARBA00006727"/>
    </source>
</evidence>
<keyword evidence="3" id="KW-0040">ANK repeat</keyword>
<keyword evidence="7" id="KW-1185">Reference proteome</keyword>
<evidence type="ECO:0000256" key="1">
    <source>
        <dbReference type="ARBA" id="ARBA00004141"/>
    </source>
</evidence>
<evidence type="ECO:0000313" key="6">
    <source>
        <dbReference type="EMBL" id="TGO39576.1"/>
    </source>
</evidence>
<feature type="repeat" description="ANK" evidence="3">
    <location>
        <begin position="831"/>
        <end position="863"/>
    </location>
</feature>
<feature type="region of interest" description="Disordered" evidence="4">
    <location>
        <begin position="248"/>
        <end position="268"/>
    </location>
</feature>
<feature type="transmembrane region" description="Helical" evidence="5">
    <location>
        <begin position="1142"/>
        <end position="1163"/>
    </location>
</feature>
<evidence type="ECO:0000256" key="5">
    <source>
        <dbReference type="SAM" id="Phobius"/>
    </source>
</evidence>
<dbReference type="SUPFAM" id="SSF103473">
    <property type="entry name" value="MFS general substrate transporter"/>
    <property type="match status" value="1"/>
</dbReference>
<feature type="repeat" description="ANK" evidence="3">
    <location>
        <begin position="583"/>
        <end position="615"/>
    </location>
</feature>
<dbReference type="InterPro" id="IPR036770">
    <property type="entry name" value="Ankyrin_rpt-contain_sf"/>
</dbReference>
<dbReference type="PROSITE" id="PS50088">
    <property type="entry name" value="ANK_REPEAT"/>
    <property type="match status" value="3"/>
</dbReference>
<dbReference type="Pfam" id="PF00023">
    <property type="entry name" value="Ank"/>
    <property type="match status" value="2"/>
</dbReference>
<gene>
    <name evidence="6" type="ORF">BHYA_0051g00170</name>
</gene>
<feature type="compositionally biased region" description="Basic and acidic residues" evidence="4">
    <location>
        <begin position="950"/>
        <end position="969"/>
    </location>
</feature>
<dbReference type="SUPFAM" id="SSF48403">
    <property type="entry name" value="Ankyrin repeat"/>
    <property type="match status" value="1"/>
</dbReference>
<organism evidence="6 7">
    <name type="scientific">Botrytis hyacinthi</name>
    <dbReference type="NCBI Taxonomy" id="278943"/>
    <lineage>
        <taxon>Eukaryota</taxon>
        <taxon>Fungi</taxon>
        <taxon>Dikarya</taxon>
        <taxon>Ascomycota</taxon>
        <taxon>Pezizomycotina</taxon>
        <taxon>Leotiomycetes</taxon>
        <taxon>Helotiales</taxon>
        <taxon>Sclerotiniaceae</taxon>
        <taxon>Botrytis</taxon>
    </lineage>
</organism>
<comment type="similarity">
    <text evidence="2">Belongs to the major facilitator superfamily. Monocarboxylate porter (TC 2.A.1.13) family.</text>
</comment>
<feature type="transmembrane region" description="Helical" evidence="5">
    <location>
        <begin position="1315"/>
        <end position="1336"/>
    </location>
</feature>
<feature type="transmembrane region" description="Helical" evidence="5">
    <location>
        <begin position="1257"/>
        <end position="1278"/>
    </location>
</feature>
<comment type="subcellular location">
    <subcellularLocation>
        <location evidence="1">Membrane</location>
        <topology evidence="1">Multi-pass membrane protein</topology>
    </subcellularLocation>
</comment>
<dbReference type="GO" id="GO:0022857">
    <property type="term" value="F:transmembrane transporter activity"/>
    <property type="evidence" value="ECO:0007669"/>
    <property type="project" value="InterPro"/>
</dbReference>
<evidence type="ECO:0008006" key="8">
    <source>
        <dbReference type="Google" id="ProtNLM"/>
    </source>
</evidence>
<dbReference type="SMART" id="SM00248">
    <property type="entry name" value="ANK"/>
    <property type="match status" value="8"/>
</dbReference>
<feature type="transmembrane region" description="Helical" evidence="5">
    <location>
        <begin position="1175"/>
        <end position="1195"/>
    </location>
</feature>
<proteinExistence type="inferred from homology"/>